<gene>
    <name evidence="2" type="ORF">GRI42_10060</name>
</gene>
<dbReference type="InterPro" id="IPR011050">
    <property type="entry name" value="Pectin_lyase_fold/virulence"/>
</dbReference>
<proteinExistence type="predicted"/>
<dbReference type="SUPFAM" id="SSF51126">
    <property type="entry name" value="Pectin lyase-like"/>
    <property type="match status" value="1"/>
</dbReference>
<dbReference type="OrthoDB" id="7237303at2"/>
<accession>A0A844Y090</accession>
<dbReference type="Pfam" id="PF13229">
    <property type="entry name" value="Beta_helix"/>
    <property type="match status" value="1"/>
</dbReference>
<dbReference type="EMBL" id="WTYF01000004">
    <property type="protein sequence ID" value="MXO51645.1"/>
    <property type="molecule type" value="Genomic_DNA"/>
</dbReference>
<keyword evidence="3" id="KW-1185">Reference proteome</keyword>
<name>A0A844Y090_9SPHN</name>
<protein>
    <submittedName>
        <fullName evidence="2">Right-handed parallel beta-helix repeat-containing protein</fullName>
    </submittedName>
</protein>
<dbReference type="AlphaFoldDB" id="A0A844Y090"/>
<evidence type="ECO:0000259" key="1">
    <source>
        <dbReference type="Pfam" id="PF13229"/>
    </source>
</evidence>
<dbReference type="InterPro" id="IPR039448">
    <property type="entry name" value="Beta_helix"/>
</dbReference>
<reference evidence="2 3" key="1">
    <citation type="submission" date="2019-12" db="EMBL/GenBank/DDBJ databases">
        <title>Genomic-based taxomic classification of the family Erythrobacteraceae.</title>
        <authorList>
            <person name="Xu L."/>
        </authorList>
    </citation>
    <scope>NUCLEOTIDE SEQUENCE [LARGE SCALE GENOMIC DNA]</scope>
    <source>
        <strain evidence="2 3">DSM 16225</strain>
    </source>
</reference>
<dbReference type="InterPro" id="IPR012334">
    <property type="entry name" value="Pectin_lyas_fold"/>
</dbReference>
<dbReference type="Gene3D" id="2.160.20.10">
    <property type="entry name" value="Single-stranded right-handed beta-helix, Pectin lyase-like"/>
    <property type="match status" value="1"/>
</dbReference>
<evidence type="ECO:0000313" key="3">
    <source>
        <dbReference type="Proteomes" id="UP000444185"/>
    </source>
</evidence>
<organism evidence="2 3">
    <name type="scientific">Qipengyuania gaetbuli</name>
    <dbReference type="NCBI Taxonomy" id="266952"/>
    <lineage>
        <taxon>Bacteria</taxon>
        <taxon>Pseudomonadati</taxon>
        <taxon>Pseudomonadota</taxon>
        <taxon>Alphaproteobacteria</taxon>
        <taxon>Sphingomonadales</taxon>
        <taxon>Erythrobacteraceae</taxon>
        <taxon>Qipengyuania</taxon>
    </lineage>
</organism>
<dbReference type="Proteomes" id="UP000444185">
    <property type="component" value="Unassembled WGS sequence"/>
</dbReference>
<feature type="domain" description="Right handed beta helix" evidence="1">
    <location>
        <begin position="112"/>
        <end position="259"/>
    </location>
</feature>
<sequence>MVSPFALAAERLPRWFVGGVAAFAVAAIPLAAVMAQPASSSFTIAATGQGFSSLQAAVDAVGDGDAAILIAPGIHEQCAIQRSGRIEYRAQEPGRTVLNGTICEGKAALVLRGKAARVTGLTFTNMRVPEKNGAGIRLENGTLDVSQSWFRDSEQGILTVNGKQSRITIDKSTFTRLGTCEGRGGCAHSIYIGDYGELVVTRSRFEEGRGGHYVKSRASRNTISDNSFDDTGGRGTNYMIDLPSGGAGSITGNWFVQGKDKENWSTLIAVGAEGAKYSSDGLVIEGNDARLAPGITRQPVFVADWTGDRLAIGRNALGPNLKPFETR</sequence>
<evidence type="ECO:0000313" key="2">
    <source>
        <dbReference type="EMBL" id="MXO51645.1"/>
    </source>
</evidence>
<comment type="caution">
    <text evidence="2">The sequence shown here is derived from an EMBL/GenBank/DDBJ whole genome shotgun (WGS) entry which is preliminary data.</text>
</comment>